<dbReference type="GO" id="GO:0016989">
    <property type="term" value="F:sigma factor antagonist activity"/>
    <property type="evidence" value="ECO:0007669"/>
    <property type="project" value="TreeGrafter"/>
</dbReference>
<dbReference type="RefSeq" id="WP_130306312.1">
    <property type="nucleotide sequence ID" value="NZ_SHKN01000001.1"/>
</dbReference>
<keyword evidence="1" id="KW-0472">Membrane</keyword>
<sequence>MKKNISEKIEISRLLSSYLGTGLDANEQIQLDRWLKEDVKHQKMFDDLMSIQVREKRSEFINRINLDDEWTRFQKNRAPKLISLKSKWLNVARYAAVIALPMLIAGYLLLQNYNTNQFAETKTLIQPGTQTAHLVLSNGKKIALDEMALSMKEANDEVIIENKERTLNYTTVDKKTKTQSSAYNELLIGKGEEYQLVLSDGTRVWLNSESRLKFPVRFANNRREVILEGEAFFEVTKNAKAPFIVKTGPMDIEVLGTSFNVSAYKDEANIQTTLLEGKVRVSSKYGQTVEQVLKPNEQAVFSRSNNQFEIIEVNAALYACWREGVFIFNEENLEDILRKLSRWYNINVFFQSEEVRSYQFSGKLPRFKNCNELLDMIEKTTDVQFTMKENRVVIVNKK</sequence>
<organism evidence="4 5">
    <name type="scientific">Ancylomarina subtilis</name>
    <dbReference type="NCBI Taxonomy" id="1639035"/>
    <lineage>
        <taxon>Bacteria</taxon>
        <taxon>Pseudomonadati</taxon>
        <taxon>Bacteroidota</taxon>
        <taxon>Bacteroidia</taxon>
        <taxon>Marinilabiliales</taxon>
        <taxon>Marinifilaceae</taxon>
        <taxon>Ancylomarina</taxon>
    </lineage>
</organism>
<dbReference type="InterPro" id="IPR032508">
    <property type="entry name" value="FecR_C"/>
</dbReference>
<dbReference type="AlphaFoldDB" id="A0A4Q7VJQ0"/>
<reference evidence="4 5" key="1">
    <citation type="submission" date="2019-02" db="EMBL/GenBank/DDBJ databases">
        <title>Genomic Encyclopedia of Type Strains, Phase IV (KMG-IV): sequencing the most valuable type-strain genomes for metagenomic binning, comparative biology and taxonomic classification.</title>
        <authorList>
            <person name="Goeker M."/>
        </authorList>
    </citation>
    <scope>NUCLEOTIDE SEQUENCE [LARGE SCALE GENOMIC DNA]</scope>
    <source>
        <strain evidence="4 5">DSM 28825</strain>
    </source>
</reference>
<dbReference type="OrthoDB" id="772265at2"/>
<dbReference type="PANTHER" id="PTHR30273">
    <property type="entry name" value="PERIPLASMIC SIGNAL SENSOR AND SIGMA FACTOR ACTIVATOR FECR-RELATED"/>
    <property type="match status" value="1"/>
</dbReference>
<proteinExistence type="predicted"/>
<dbReference type="Gene3D" id="3.55.50.30">
    <property type="match status" value="1"/>
</dbReference>
<keyword evidence="1" id="KW-1133">Transmembrane helix</keyword>
<comment type="caution">
    <text evidence="4">The sequence shown here is derived from an EMBL/GenBank/DDBJ whole genome shotgun (WGS) entry which is preliminary data.</text>
</comment>
<dbReference type="FunFam" id="2.60.120.1440:FF:000001">
    <property type="entry name" value="Putative anti-sigma factor"/>
    <property type="match status" value="1"/>
</dbReference>
<evidence type="ECO:0000313" key="5">
    <source>
        <dbReference type="Proteomes" id="UP000293562"/>
    </source>
</evidence>
<feature type="domain" description="Protein FecR C-terminal" evidence="3">
    <location>
        <begin position="326"/>
        <end position="394"/>
    </location>
</feature>
<evidence type="ECO:0000259" key="2">
    <source>
        <dbReference type="Pfam" id="PF04773"/>
    </source>
</evidence>
<dbReference type="Gene3D" id="2.60.120.1440">
    <property type="match status" value="1"/>
</dbReference>
<accession>A0A4Q7VJQ0</accession>
<keyword evidence="1" id="KW-0812">Transmembrane</keyword>
<dbReference type="Proteomes" id="UP000293562">
    <property type="component" value="Unassembled WGS sequence"/>
</dbReference>
<evidence type="ECO:0000313" key="4">
    <source>
        <dbReference type="EMBL" id="RZT96436.1"/>
    </source>
</evidence>
<dbReference type="Pfam" id="PF16344">
    <property type="entry name" value="FecR_C"/>
    <property type="match status" value="1"/>
</dbReference>
<evidence type="ECO:0000256" key="1">
    <source>
        <dbReference type="SAM" id="Phobius"/>
    </source>
</evidence>
<dbReference type="EMBL" id="SHKN01000001">
    <property type="protein sequence ID" value="RZT96436.1"/>
    <property type="molecule type" value="Genomic_DNA"/>
</dbReference>
<keyword evidence="5" id="KW-1185">Reference proteome</keyword>
<name>A0A4Q7VJQ0_9BACT</name>
<dbReference type="PANTHER" id="PTHR30273:SF2">
    <property type="entry name" value="PROTEIN FECR"/>
    <property type="match status" value="1"/>
</dbReference>
<feature type="transmembrane region" description="Helical" evidence="1">
    <location>
        <begin position="91"/>
        <end position="110"/>
    </location>
</feature>
<dbReference type="InterPro" id="IPR012373">
    <property type="entry name" value="Ferrdict_sens_TM"/>
</dbReference>
<gene>
    <name evidence="4" type="ORF">EV201_1074</name>
</gene>
<dbReference type="Pfam" id="PF04773">
    <property type="entry name" value="FecR"/>
    <property type="match status" value="1"/>
</dbReference>
<feature type="domain" description="FecR protein" evidence="2">
    <location>
        <begin position="188"/>
        <end position="280"/>
    </location>
</feature>
<protein>
    <submittedName>
        <fullName evidence="4">FecR family protein</fullName>
    </submittedName>
</protein>
<evidence type="ECO:0000259" key="3">
    <source>
        <dbReference type="Pfam" id="PF16344"/>
    </source>
</evidence>
<dbReference type="InterPro" id="IPR006860">
    <property type="entry name" value="FecR"/>
</dbReference>